<dbReference type="GO" id="GO:0008270">
    <property type="term" value="F:zinc ion binding"/>
    <property type="evidence" value="ECO:0007669"/>
    <property type="project" value="UniProtKB-KW"/>
</dbReference>
<dbReference type="AlphaFoldDB" id="A0ABD3U8M6"/>
<dbReference type="EC" id="2.3.2.27" evidence="3"/>
<comment type="pathway">
    <text evidence="2">Protein modification; protein ubiquitination.</text>
</comment>
<dbReference type="SUPFAM" id="SSF57850">
    <property type="entry name" value="RING/U-box"/>
    <property type="match status" value="1"/>
</dbReference>
<comment type="catalytic activity">
    <reaction evidence="1">
        <text>S-ubiquitinyl-[E2 ubiquitin-conjugating enzyme]-L-cysteine + [acceptor protein]-L-lysine = [E2 ubiquitin-conjugating enzyme]-L-cysteine + N(6)-ubiquitinyl-[acceptor protein]-L-lysine.</text>
        <dbReference type="EC" id="2.3.2.27"/>
    </reaction>
</comment>
<feature type="region of interest" description="Disordered" evidence="10">
    <location>
        <begin position="318"/>
        <end position="354"/>
    </location>
</feature>
<feature type="compositionally biased region" description="Polar residues" evidence="10">
    <location>
        <begin position="460"/>
        <end position="471"/>
    </location>
</feature>
<keyword evidence="4" id="KW-0808">Transferase</keyword>
<evidence type="ECO:0000313" key="12">
    <source>
        <dbReference type="EMBL" id="KAL3845161.1"/>
    </source>
</evidence>
<evidence type="ECO:0000256" key="8">
    <source>
        <dbReference type="ARBA" id="ARBA00022833"/>
    </source>
</evidence>
<dbReference type="GO" id="GO:0010228">
    <property type="term" value="P:vegetative to reproductive phase transition of meristem"/>
    <property type="evidence" value="ECO:0007669"/>
    <property type="project" value="UniProtKB-ARBA"/>
</dbReference>
<dbReference type="SMART" id="SM00184">
    <property type="entry name" value="RING"/>
    <property type="match status" value="1"/>
</dbReference>
<keyword evidence="8" id="KW-0862">Zinc</keyword>
<dbReference type="Gene3D" id="3.30.40.10">
    <property type="entry name" value="Zinc/RING finger domain, C3HC4 (zinc finger)"/>
    <property type="match status" value="1"/>
</dbReference>
<dbReference type="PANTHER" id="PTHR22937">
    <property type="entry name" value="E3 UBIQUITIN-PROTEIN LIGASE RNF165"/>
    <property type="match status" value="1"/>
</dbReference>
<dbReference type="InterPro" id="IPR001841">
    <property type="entry name" value="Znf_RING"/>
</dbReference>
<dbReference type="FunFam" id="3.30.40.10:FF:000309">
    <property type="entry name" value="E3 ubiquitin-protein ligase MBR2"/>
    <property type="match status" value="1"/>
</dbReference>
<evidence type="ECO:0000313" key="13">
    <source>
        <dbReference type="Proteomes" id="UP001634393"/>
    </source>
</evidence>
<keyword evidence="5" id="KW-0479">Metal-binding</keyword>
<evidence type="ECO:0000256" key="6">
    <source>
        <dbReference type="ARBA" id="ARBA00022771"/>
    </source>
</evidence>
<dbReference type="GO" id="GO:0061630">
    <property type="term" value="F:ubiquitin protein ligase activity"/>
    <property type="evidence" value="ECO:0007669"/>
    <property type="project" value="UniProtKB-EC"/>
</dbReference>
<evidence type="ECO:0000256" key="4">
    <source>
        <dbReference type="ARBA" id="ARBA00022679"/>
    </source>
</evidence>
<feature type="region of interest" description="Disordered" evidence="10">
    <location>
        <begin position="272"/>
        <end position="297"/>
    </location>
</feature>
<dbReference type="InterPro" id="IPR045191">
    <property type="entry name" value="MBR1/2-like"/>
</dbReference>
<evidence type="ECO:0000256" key="7">
    <source>
        <dbReference type="ARBA" id="ARBA00022786"/>
    </source>
</evidence>
<feature type="region of interest" description="Disordered" evidence="10">
    <location>
        <begin position="408"/>
        <end position="427"/>
    </location>
</feature>
<keyword evidence="13" id="KW-1185">Reference proteome</keyword>
<feature type="compositionally biased region" description="Low complexity" evidence="10">
    <location>
        <begin position="331"/>
        <end position="345"/>
    </location>
</feature>
<feature type="region of interest" description="Disordered" evidence="10">
    <location>
        <begin position="1"/>
        <end position="32"/>
    </location>
</feature>
<sequence>MQGQRSSLSTTLSENLSFDHGSTTSSDTSLDSQMAAWNTSTQNQIPEFRNDTNIQLMNVAEWSLGETSSANSAQGQVDQKSENPWSFRGSRAASLTLGGERRQYEPCSNILSFNNNIDVNVNGNQSNALSQDLNMSSGFEDDDDCQIVEPPPPPPPPYTFAPSGLLSNEQMPPSGVSSSDLFVGYVSENEDRPPLDGRRISCKRKAALEGQSSSGGAGSSNSFSNNELVINNNESERLRLGVGGPPVVTNPPSSLTNTERSHRNFRLRINGLHQQQNPTSGEGNIGNDDISSSSRHTSRLIHLRNRLLDLNPASTAVENPFARRNPQTRWSGASSSRSGRSSSPSTAINTGERDAAFYEERNIIPRSISEHHPIFVPPPSGIGSSSQNNPITTNWNLVSGSVGNVASTSEPGLGSGSGGINPSAAHRSFPRRLSQIVRRSSLLSESGGQNSNLVRPAGSSMPTSQETSGSDTHGLHAPNPRLALLERHLDGAFGMPYSLRALAASSSSEARSGIMSEIRHVLDLMRRGEGLRFEDMMMLDHHSAFMADHIHDRHRDMRLDVDNMSYEELLALEERIGDVCTGLREETITKHLKQHKYTIIIAKSDHQVETEPCSICREEYNDGEDVGTLECGHDFHKECIKQWLMQKNLCPICKTTGLATT</sequence>
<dbReference type="Pfam" id="PF13639">
    <property type="entry name" value="zf-RING_2"/>
    <property type="match status" value="1"/>
</dbReference>
<keyword evidence="6 9" id="KW-0863">Zinc-finger</keyword>
<feature type="compositionally biased region" description="Polar residues" evidence="10">
    <location>
        <begin position="165"/>
        <end position="174"/>
    </location>
</feature>
<evidence type="ECO:0000256" key="3">
    <source>
        <dbReference type="ARBA" id="ARBA00012483"/>
    </source>
</evidence>
<organism evidence="12 13">
    <name type="scientific">Penstemon smallii</name>
    <dbReference type="NCBI Taxonomy" id="265156"/>
    <lineage>
        <taxon>Eukaryota</taxon>
        <taxon>Viridiplantae</taxon>
        <taxon>Streptophyta</taxon>
        <taxon>Embryophyta</taxon>
        <taxon>Tracheophyta</taxon>
        <taxon>Spermatophyta</taxon>
        <taxon>Magnoliopsida</taxon>
        <taxon>eudicotyledons</taxon>
        <taxon>Gunneridae</taxon>
        <taxon>Pentapetalae</taxon>
        <taxon>asterids</taxon>
        <taxon>lamiids</taxon>
        <taxon>Lamiales</taxon>
        <taxon>Plantaginaceae</taxon>
        <taxon>Cheloneae</taxon>
        <taxon>Penstemon</taxon>
    </lineage>
</organism>
<feature type="region of interest" description="Disordered" evidence="10">
    <location>
        <begin position="441"/>
        <end position="478"/>
    </location>
</feature>
<evidence type="ECO:0000256" key="5">
    <source>
        <dbReference type="ARBA" id="ARBA00022723"/>
    </source>
</evidence>
<feature type="region of interest" description="Disordered" evidence="10">
    <location>
        <begin position="206"/>
        <end position="226"/>
    </location>
</feature>
<evidence type="ECO:0000256" key="2">
    <source>
        <dbReference type="ARBA" id="ARBA00004906"/>
    </source>
</evidence>
<gene>
    <name evidence="12" type="ORF">ACJIZ3_002564</name>
</gene>
<dbReference type="PROSITE" id="PS50089">
    <property type="entry name" value="ZF_RING_2"/>
    <property type="match status" value="1"/>
</dbReference>
<comment type="caution">
    <text evidence="12">The sequence shown here is derived from an EMBL/GenBank/DDBJ whole genome shotgun (WGS) entry which is preliminary data.</text>
</comment>
<name>A0ABD3U8M6_9LAMI</name>
<evidence type="ECO:0000256" key="10">
    <source>
        <dbReference type="SAM" id="MobiDB-lite"/>
    </source>
</evidence>
<reference evidence="12 13" key="1">
    <citation type="submission" date="2024-12" db="EMBL/GenBank/DDBJ databases">
        <title>The unique morphological basis and parallel evolutionary history of personate flowers in Penstemon.</title>
        <authorList>
            <person name="Depatie T.H."/>
            <person name="Wessinger C.A."/>
        </authorList>
    </citation>
    <scope>NUCLEOTIDE SEQUENCE [LARGE SCALE GENOMIC DNA]</scope>
    <source>
        <strain evidence="12">WTNN_2</strain>
        <tissue evidence="12">Leaf</tissue>
    </source>
</reference>
<proteinExistence type="predicted"/>
<feature type="region of interest" description="Disordered" evidence="10">
    <location>
        <begin position="151"/>
        <end position="174"/>
    </location>
</feature>
<keyword evidence="7" id="KW-0833">Ubl conjugation pathway</keyword>
<feature type="region of interest" description="Disordered" evidence="10">
    <location>
        <begin position="238"/>
        <end position="259"/>
    </location>
</feature>
<protein>
    <recommendedName>
        <fullName evidence="3">RING-type E3 ubiquitin transferase</fullName>
        <ecNumber evidence="3">2.3.2.27</ecNumber>
    </recommendedName>
</protein>
<feature type="compositionally biased region" description="Polar residues" evidence="10">
    <location>
        <begin position="441"/>
        <end position="453"/>
    </location>
</feature>
<accession>A0ABD3U8M6</accession>
<dbReference type="EMBL" id="JBJXBP010000002">
    <property type="protein sequence ID" value="KAL3845161.1"/>
    <property type="molecule type" value="Genomic_DNA"/>
</dbReference>
<dbReference type="InterPro" id="IPR013083">
    <property type="entry name" value="Znf_RING/FYVE/PHD"/>
</dbReference>
<evidence type="ECO:0000256" key="9">
    <source>
        <dbReference type="PROSITE-ProRule" id="PRU00175"/>
    </source>
</evidence>
<dbReference type="Proteomes" id="UP001634393">
    <property type="component" value="Unassembled WGS sequence"/>
</dbReference>
<feature type="domain" description="RING-type" evidence="11">
    <location>
        <begin position="613"/>
        <end position="654"/>
    </location>
</feature>
<evidence type="ECO:0000259" key="11">
    <source>
        <dbReference type="PROSITE" id="PS50089"/>
    </source>
</evidence>
<feature type="compositionally biased region" description="Polar residues" evidence="10">
    <location>
        <begin position="272"/>
        <end position="282"/>
    </location>
</feature>
<dbReference type="PANTHER" id="PTHR22937:SF224">
    <property type="entry name" value="E3 UBIQUITIN-PROTEIN LIGASE MBR1-RELATED"/>
    <property type="match status" value="1"/>
</dbReference>
<dbReference type="GO" id="GO:0043161">
    <property type="term" value="P:proteasome-mediated ubiquitin-dependent protein catabolic process"/>
    <property type="evidence" value="ECO:0007669"/>
    <property type="project" value="UniProtKB-ARBA"/>
</dbReference>
<evidence type="ECO:0000256" key="1">
    <source>
        <dbReference type="ARBA" id="ARBA00000900"/>
    </source>
</evidence>